<evidence type="ECO:0000313" key="2">
    <source>
        <dbReference type="EMBL" id="EJT51571.1"/>
    </source>
</evidence>
<feature type="signal peptide" evidence="1">
    <location>
        <begin position="1"/>
        <end position="15"/>
    </location>
</feature>
<reference evidence="2 3" key="1">
    <citation type="journal article" date="2012" name="Eukaryot. Cell">
        <title>Draft genome sequence of CBS 2479, the standard type strain of Trichosporon asahii.</title>
        <authorList>
            <person name="Yang R.Y."/>
            <person name="Li H.T."/>
            <person name="Zhu H."/>
            <person name="Zhou G.P."/>
            <person name="Wang M."/>
            <person name="Wang L."/>
        </authorList>
    </citation>
    <scope>NUCLEOTIDE SEQUENCE [LARGE SCALE GENOMIC DNA]</scope>
    <source>
        <strain evidence="3">ATCC 90039 / CBS 2479 / JCM 2466 / KCTC 7840 / NCYC 2677 / UAMH 7654</strain>
    </source>
</reference>
<keyword evidence="1" id="KW-0732">Signal</keyword>
<name>J5TM57_TRIAS</name>
<sequence>MLITVFIAVASVALGAPFEEALDTRDGAEYTTEVMIHGNTPLSIGDISAFELVREALDELCTGQDCDTTRWSTPKTTMKGYTNSASELKSYNVSISANAIFPVLKGADGKLDGGGLARTSLKTAMVEAIRLGEQRKWLEYSVYPDISGGIAGMNMLHSKWDWFGSIHPQYALYRSQTGDGSQAGHIVIEFQVHELGPKADFCSVLSNIVGSLASGIGLLPMAGPILGCLGSIAARGAGSCAKSKRDGEYGAYVPNFTNNSYTQSLLDGENWWSETSAALAG</sequence>
<organism evidence="2 3">
    <name type="scientific">Trichosporon asahii var. asahii (strain ATCC 90039 / CBS 2479 / JCM 2466 / KCTC 7840 / NBRC 103889/ NCYC 2677 / UAMH 7654)</name>
    <name type="common">Yeast</name>
    <dbReference type="NCBI Taxonomy" id="1186058"/>
    <lineage>
        <taxon>Eukaryota</taxon>
        <taxon>Fungi</taxon>
        <taxon>Dikarya</taxon>
        <taxon>Basidiomycota</taxon>
        <taxon>Agaricomycotina</taxon>
        <taxon>Tremellomycetes</taxon>
        <taxon>Trichosporonales</taxon>
        <taxon>Trichosporonaceae</taxon>
        <taxon>Trichosporon</taxon>
    </lineage>
</organism>
<accession>J5TM57</accession>
<dbReference type="Proteomes" id="UP000002748">
    <property type="component" value="Unassembled WGS sequence"/>
</dbReference>
<proteinExistence type="predicted"/>
<protein>
    <submittedName>
        <fullName evidence="2">Uncharacterized protein</fullName>
    </submittedName>
</protein>
<comment type="caution">
    <text evidence="2">The sequence shown here is derived from an EMBL/GenBank/DDBJ whole genome shotgun (WGS) entry which is preliminary data.</text>
</comment>
<dbReference type="KEGG" id="tasa:A1Q1_07202"/>
<dbReference type="RefSeq" id="XP_014182913.1">
    <property type="nucleotide sequence ID" value="XM_014327438.1"/>
</dbReference>
<dbReference type="AlphaFoldDB" id="J5TM57"/>
<dbReference type="EMBL" id="ALBS01000051">
    <property type="protein sequence ID" value="EJT51571.1"/>
    <property type="molecule type" value="Genomic_DNA"/>
</dbReference>
<dbReference type="VEuPathDB" id="FungiDB:A1Q1_07202"/>
<feature type="chain" id="PRO_5013039729" evidence="1">
    <location>
        <begin position="16"/>
        <end position="281"/>
    </location>
</feature>
<gene>
    <name evidence="2" type="ORF">A1Q1_07202</name>
</gene>
<dbReference type="HOGENOM" id="CLU_991066_0_0_1"/>
<evidence type="ECO:0000256" key="1">
    <source>
        <dbReference type="SAM" id="SignalP"/>
    </source>
</evidence>
<dbReference type="GeneID" id="25990714"/>
<evidence type="ECO:0000313" key="3">
    <source>
        <dbReference type="Proteomes" id="UP000002748"/>
    </source>
</evidence>